<keyword evidence="6" id="KW-1185">Reference proteome</keyword>
<feature type="domain" description="Glycosyltransferase 2-like" evidence="4">
    <location>
        <begin position="9"/>
        <end position="127"/>
    </location>
</feature>
<dbReference type="Proteomes" id="UP000294616">
    <property type="component" value="Unassembled WGS sequence"/>
</dbReference>
<dbReference type="RefSeq" id="WP_132221915.1">
    <property type="nucleotide sequence ID" value="NZ_SMGO01000001.1"/>
</dbReference>
<dbReference type="InterPro" id="IPR001173">
    <property type="entry name" value="Glyco_trans_2-like"/>
</dbReference>
<dbReference type="GO" id="GO:0016757">
    <property type="term" value="F:glycosyltransferase activity"/>
    <property type="evidence" value="ECO:0007669"/>
    <property type="project" value="UniProtKB-KW"/>
</dbReference>
<comment type="caution">
    <text evidence="5">The sequence shown here is derived from an EMBL/GenBank/DDBJ whole genome shotgun (WGS) entry which is preliminary data.</text>
</comment>
<evidence type="ECO:0000313" key="6">
    <source>
        <dbReference type="Proteomes" id="UP000294616"/>
    </source>
</evidence>
<name>A0A4R1M3Z0_9SPHI</name>
<dbReference type="EMBL" id="SMGO01000001">
    <property type="protein sequence ID" value="TCK85594.1"/>
    <property type="molecule type" value="Genomic_DNA"/>
</dbReference>
<keyword evidence="2" id="KW-0328">Glycosyltransferase</keyword>
<evidence type="ECO:0000259" key="4">
    <source>
        <dbReference type="Pfam" id="PF00535"/>
    </source>
</evidence>
<gene>
    <name evidence="5" type="ORF">C8N28_0906</name>
</gene>
<dbReference type="CDD" id="cd04186">
    <property type="entry name" value="GT_2_like_c"/>
    <property type="match status" value="1"/>
</dbReference>
<evidence type="ECO:0000256" key="1">
    <source>
        <dbReference type="ARBA" id="ARBA00006739"/>
    </source>
</evidence>
<dbReference type="SUPFAM" id="SSF53448">
    <property type="entry name" value="Nucleotide-diphospho-sugar transferases"/>
    <property type="match status" value="1"/>
</dbReference>
<organism evidence="5 6">
    <name type="scientific">Albibacterium bauzanense</name>
    <dbReference type="NCBI Taxonomy" id="653929"/>
    <lineage>
        <taxon>Bacteria</taxon>
        <taxon>Pseudomonadati</taxon>
        <taxon>Bacteroidota</taxon>
        <taxon>Sphingobacteriia</taxon>
        <taxon>Sphingobacteriales</taxon>
        <taxon>Sphingobacteriaceae</taxon>
        <taxon>Albibacterium</taxon>
    </lineage>
</organism>
<dbReference type="AlphaFoldDB" id="A0A4R1M3Z0"/>
<dbReference type="PANTHER" id="PTHR43179">
    <property type="entry name" value="RHAMNOSYLTRANSFERASE WBBL"/>
    <property type="match status" value="1"/>
</dbReference>
<reference evidence="5 6" key="1">
    <citation type="submission" date="2019-03" db="EMBL/GenBank/DDBJ databases">
        <title>Genomic Encyclopedia of Archaeal and Bacterial Type Strains, Phase II (KMG-II): from individual species to whole genera.</title>
        <authorList>
            <person name="Goeker M."/>
        </authorList>
    </citation>
    <scope>NUCLEOTIDE SEQUENCE [LARGE SCALE GENOMIC DNA]</scope>
    <source>
        <strain evidence="5 6">DSM 22554</strain>
    </source>
</reference>
<sequence>MTNYPKVAIIILNWNGRFYLESLLPSIYNTIYPNLEFVVGDNASSDDSVAFIKKTYPKIRVIENDKNYGFAEGYNQILKHVEADYFILLNSDVEVKENWIEPVIQEMEADIKIAVAQPKILSWTQRNTFEHAGAAGGFIDRYAYPFCRGRIFQSVEIDRGQYNDSGEIFWASGAAFFIRSKYWKESGGFDADFFAHMEEIDLCWRLKRMGYKVWYCANSEVLHVGGGTLDKSNPMKTYLNFRNNLYMIHKNAPYPYTIIFIRLWLDLIALIQFMFSRKFQDAKAISKAHIHFFKNFNITKKKRYAIKTPYRVTNIYKGVIIWDYFIRGKKRFNNLDPNKFK</sequence>
<comment type="similarity">
    <text evidence="1">Belongs to the glycosyltransferase 2 family.</text>
</comment>
<proteinExistence type="inferred from homology"/>
<evidence type="ECO:0000256" key="3">
    <source>
        <dbReference type="ARBA" id="ARBA00022679"/>
    </source>
</evidence>
<accession>A0A4R1M3Z0</accession>
<evidence type="ECO:0000313" key="5">
    <source>
        <dbReference type="EMBL" id="TCK85594.1"/>
    </source>
</evidence>
<dbReference type="InterPro" id="IPR029044">
    <property type="entry name" value="Nucleotide-diphossugar_trans"/>
</dbReference>
<dbReference type="PANTHER" id="PTHR43179:SF12">
    <property type="entry name" value="GALACTOFURANOSYLTRANSFERASE GLFT2"/>
    <property type="match status" value="1"/>
</dbReference>
<protein>
    <recommendedName>
        <fullName evidence="4">Glycosyltransferase 2-like domain-containing protein</fullName>
    </recommendedName>
</protein>
<dbReference type="Pfam" id="PF00535">
    <property type="entry name" value="Glycos_transf_2"/>
    <property type="match status" value="1"/>
</dbReference>
<keyword evidence="3" id="KW-0808">Transferase</keyword>
<dbReference type="OrthoDB" id="9771846at2"/>
<dbReference type="Gene3D" id="3.90.550.10">
    <property type="entry name" value="Spore Coat Polysaccharide Biosynthesis Protein SpsA, Chain A"/>
    <property type="match status" value="1"/>
</dbReference>
<evidence type="ECO:0000256" key="2">
    <source>
        <dbReference type="ARBA" id="ARBA00022676"/>
    </source>
</evidence>